<feature type="coiled-coil region" evidence="1">
    <location>
        <begin position="103"/>
        <end position="137"/>
    </location>
</feature>
<evidence type="ECO:0000259" key="3">
    <source>
        <dbReference type="Pfam" id="PF13598"/>
    </source>
</evidence>
<feature type="domain" description="DUF4139" evidence="3">
    <location>
        <begin position="218"/>
        <end position="543"/>
    </location>
</feature>
<protein>
    <submittedName>
        <fullName evidence="5">DUF4139 domain-containing protein</fullName>
    </submittedName>
</protein>
<dbReference type="Proteomes" id="UP000324133">
    <property type="component" value="Unassembled WGS sequence"/>
</dbReference>
<dbReference type="InterPro" id="IPR025554">
    <property type="entry name" value="DUF4140"/>
</dbReference>
<keyword evidence="1" id="KW-0175">Coiled coil</keyword>
<dbReference type="AlphaFoldDB" id="A0A5B6TB71"/>
<dbReference type="Pfam" id="PF13600">
    <property type="entry name" value="DUF4140"/>
    <property type="match status" value="1"/>
</dbReference>
<comment type="caution">
    <text evidence="5">The sequence shown here is derived from an EMBL/GenBank/DDBJ whole genome shotgun (WGS) entry which is preliminary data.</text>
</comment>
<keyword evidence="6" id="KW-1185">Reference proteome</keyword>
<evidence type="ECO:0000256" key="2">
    <source>
        <dbReference type="SAM" id="SignalP"/>
    </source>
</evidence>
<keyword evidence="2" id="KW-0732">Signal</keyword>
<proteinExistence type="predicted"/>
<evidence type="ECO:0000313" key="6">
    <source>
        <dbReference type="Proteomes" id="UP000324133"/>
    </source>
</evidence>
<dbReference type="PANTHER" id="PTHR31005:SF8">
    <property type="entry name" value="DUF4139 DOMAIN-CONTAINING PROTEIN"/>
    <property type="match status" value="1"/>
</dbReference>
<accession>A0A5B6TB71</accession>
<evidence type="ECO:0000313" key="5">
    <source>
        <dbReference type="EMBL" id="KAA3436264.1"/>
    </source>
</evidence>
<name>A0A5B6TB71_9BACT</name>
<feature type="domain" description="DUF4140" evidence="4">
    <location>
        <begin position="36"/>
        <end position="134"/>
    </location>
</feature>
<sequence length="550" mass="61076">MNLFRVSLGLWLSCFWLVFPVSAQKQETMTTQVKAVTVFLNRAQVTNTGKASVEPGVTELVLEGLPAQLDERSVQVNPTGNVTLLSVRYEQNFLRNTAKPSELQRLEDSLQSYNGRIRTLSDQREVLQKEEALLQANQNIGGSQTGLTAARLKEVADYYRTRMLAIRKEIQTIDLQLTLLRERQNQFNNQVNQTRQNQQANNRVIVSVQAQSRAQVALEVSYVVINAMWEPIYDLRASGGSGPVQLQYKANVRQNTGVNWYNVQLTLATTNPAEGAQRPDLFPQQLGIVQPVSIRGALQGRVGGVAVQDSEKELNEVVVTGYGVTRKEATTGSATSVRTSDFTEAVATTLAAEFKIGIPFSVPSDGEPHTVDIQQHNLNTTYAHTTVPKLDPTAFLVAHLTNWENLKLLPGEANVFLAGTFTGKSFLNPAQTRDTLTLSLGRDQNVVVQRERLKDYQKRSTLGSNIKEQFGYEISLRNTKAQAVTITVEDQIPMSTTSEIEVEDVDLNGGKLDKDSGKVTWLVSLKPNETVKRTLRYVVKYPKNKQVSGL</sequence>
<evidence type="ECO:0000256" key="1">
    <source>
        <dbReference type="SAM" id="Coils"/>
    </source>
</evidence>
<dbReference type="PANTHER" id="PTHR31005">
    <property type="entry name" value="DUF4139 DOMAIN-CONTAINING PROTEIN"/>
    <property type="match status" value="1"/>
</dbReference>
<dbReference type="InterPro" id="IPR011935">
    <property type="entry name" value="CHP02231"/>
</dbReference>
<dbReference type="OrthoDB" id="634585at2"/>
<feature type="signal peptide" evidence="2">
    <location>
        <begin position="1"/>
        <end position="25"/>
    </location>
</feature>
<dbReference type="InterPro" id="IPR037291">
    <property type="entry name" value="DUF4139"/>
</dbReference>
<dbReference type="EMBL" id="VKKY01000003">
    <property type="protein sequence ID" value="KAA3436264.1"/>
    <property type="molecule type" value="Genomic_DNA"/>
</dbReference>
<reference evidence="5 6" key="1">
    <citation type="submission" date="2019-07" db="EMBL/GenBank/DDBJ databases">
        <title>Rufibacter sp. nov., isolated from lake sediment.</title>
        <authorList>
            <person name="Qu J.-H."/>
        </authorList>
    </citation>
    <scope>NUCLEOTIDE SEQUENCE [LARGE SCALE GENOMIC DNA]</scope>
    <source>
        <strain evidence="5 6">NBS58-1</strain>
    </source>
</reference>
<feature type="chain" id="PRO_5022988017" evidence="2">
    <location>
        <begin position="26"/>
        <end position="550"/>
    </location>
</feature>
<organism evidence="5 6">
    <name type="scientific">Rufibacter hautae</name>
    <dbReference type="NCBI Taxonomy" id="2595005"/>
    <lineage>
        <taxon>Bacteria</taxon>
        <taxon>Pseudomonadati</taxon>
        <taxon>Bacteroidota</taxon>
        <taxon>Cytophagia</taxon>
        <taxon>Cytophagales</taxon>
        <taxon>Hymenobacteraceae</taxon>
        <taxon>Rufibacter</taxon>
    </lineage>
</organism>
<gene>
    <name evidence="5" type="ORF">FOA19_17855</name>
</gene>
<evidence type="ECO:0000259" key="4">
    <source>
        <dbReference type="Pfam" id="PF13600"/>
    </source>
</evidence>
<dbReference type="NCBIfam" id="TIGR02231">
    <property type="entry name" value="mucoidy inhibitor MuiA family protein"/>
    <property type="match status" value="1"/>
</dbReference>
<dbReference type="Pfam" id="PF13598">
    <property type="entry name" value="DUF4139"/>
    <property type="match status" value="1"/>
</dbReference>